<protein>
    <submittedName>
        <fullName evidence="1">Uncharacterized protein</fullName>
    </submittedName>
</protein>
<evidence type="ECO:0000313" key="2">
    <source>
        <dbReference type="Proteomes" id="UP000198211"/>
    </source>
</evidence>
<keyword evidence="2" id="KW-1185">Reference proteome</keyword>
<dbReference type="OrthoDB" id="168304at2759"/>
<comment type="caution">
    <text evidence="1">The sequence shown here is derived from an EMBL/GenBank/DDBJ whole genome shotgun (WGS) entry which is preliminary data.</text>
</comment>
<proteinExistence type="predicted"/>
<sequence>YINRVLKTVHEFDHDATLTKNLQSHSARRGGAVSASSNASINLSDLAHRGLWSMDGFATLLEYISPTTASDHNVAKVLGCWSETKQAGHSPSLACFQNEPHQMLTRVSSFAQVFQLLHFSKIFPKAFADCLTGTLLMYYRDTLEVSPQHILHQEMQRVHDMLPPLRQSFDEILEWGSKIRSRFVMDNILSLPTQTIKENTTLDQQAHEFVGIHIFADTLEPLVLGQQQLIAANEDLKRMIHRLIDRFDHQPGWRCAYAQRAARASPSAHQFRPSIGYNL</sequence>
<dbReference type="EMBL" id="NBNE01004981">
    <property type="protein sequence ID" value="OWZ04415.1"/>
    <property type="molecule type" value="Genomic_DNA"/>
</dbReference>
<accession>A0A225VGE9</accession>
<organism evidence="1 2">
    <name type="scientific">Phytophthora megakarya</name>
    <dbReference type="NCBI Taxonomy" id="4795"/>
    <lineage>
        <taxon>Eukaryota</taxon>
        <taxon>Sar</taxon>
        <taxon>Stramenopiles</taxon>
        <taxon>Oomycota</taxon>
        <taxon>Peronosporomycetes</taxon>
        <taxon>Peronosporales</taxon>
        <taxon>Peronosporaceae</taxon>
        <taxon>Phytophthora</taxon>
    </lineage>
</organism>
<dbReference type="AlphaFoldDB" id="A0A225VGE9"/>
<gene>
    <name evidence="1" type="ORF">PHMEG_00023689</name>
</gene>
<reference evidence="2" key="1">
    <citation type="submission" date="2017-03" db="EMBL/GenBank/DDBJ databases">
        <title>Phytopthora megakarya and P. palmivora, two closely related causual agents of cacao black pod achieved similar genome size and gene model numbers by different mechanisms.</title>
        <authorList>
            <person name="Ali S."/>
            <person name="Shao J."/>
            <person name="Larry D.J."/>
            <person name="Kronmiller B."/>
            <person name="Shen D."/>
            <person name="Strem M.D."/>
            <person name="Melnick R.L."/>
            <person name="Guiltinan M.J."/>
            <person name="Tyler B.M."/>
            <person name="Meinhardt L.W."/>
            <person name="Bailey B.A."/>
        </authorList>
    </citation>
    <scope>NUCLEOTIDE SEQUENCE [LARGE SCALE GENOMIC DNA]</scope>
    <source>
        <strain evidence="2">zdho120</strain>
    </source>
</reference>
<evidence type="ECO:0000313" key="1">
    <source>
        <dbReference type="EMBL" id="OWZ04415.1"/>
    </source>
</evidence>
<dbReference type="Proteomes" id="UP000198211">
    <property type="component" value="Unassembled WGS sequence"/>
</dbReference>
<name>A0A225VGE9_9STRA</name>
<feature type="non-terminal residue" evidence="1">
    <location>
        <position position="1"/>
    </location>
</feature>